<dbReference type="SUPFAM" id="SSF54928">
    <property type="entry name" value="RNA-binding domain, RBD"/>
    <property type="match status" value="1"/>
</dbReference>
<dbReference type="GO" id="GO:0003723">
    <property type="term" value="F:RNA binding"/>
    <property type="evidence" value="ECO:0007669"/>
    <property type="project" value="UniProtKB-UniRule"/>
</dbReference>
<dbReference type="InParanoid" id="A0A061G3V5"/>
<organism evidence="4 5">
    <name type="scientific">Theobroma cacao</name>
    <name type="common">Cacao</name>
    <name type="synonym">Cocoa</name>
    <dbReference type="NCBI Taxonomy" id="3641"/>
    <lineage>
        <taxon>Eukaryota</taxon>
        <taxon>Viridiplantae</taxon>
        <taxon>Streptophyta</taxon>
        <taxon>Embryophyta</taxon>
        <taxon>Tracheophyta</taxon>
        <taxon>Spermatophyta</taxon>
        <taxon>Magnoliopsida</taxon>
        <taxon>eudicotyledons</taxon>
        <taxon>Gunneridae</taxon>
        <taxon>Pentapetalae</taxon>
        <taxon>rosids</taxon>
        <taxon>malvids</taxon>
        <taxon>Malvales</taxon>
        <taxon>Malvaceae</taxon>
        <taxon>Byttnerioideae</taxon>
        <taxon>Theobroma</taxon>
    </lineage>
</organism>
<feature type="domain" description="RRM" evidence="3">
    <location>
        <begin position="1"/>
        <end position="65"/>
    </location>
</feature>
<keyword evidence="5" id="KW-1185">Reference proteome</keyword>
<keyword evidence="1 2" id="KW-0694">RNA-binding</keyword>
<dbReference type="InterPro" id="IPR035979">
    <property type="entry name" value="RBD_domain_sf"/>
</dbReference>
<dbReference type="AlphaFoldDB" id="A0A061G3V5"/>
<dbReference type="SMART" id="SM00360">
    <property type="entry name" value="RRM"/>
    <property type="match status" value="1"/>
</dbReference>
<dbReference type="InterPro" id="IPR000504">
    <property type="entry name" value="RRM_dom"/>
</dbReference>
<keyword evidence="4" id="KW-0396">Initiation factor</keyword>
<proteinExistence type="predicted"/>
<evidence type="ECO:0000256" key="1">
    <source>
        <dbReference type="ARBA" id="ARBA00022884"/>
    </source>
</evidence>
<dbReference type="Pfam" id="PF00076">
    <property type="entry name" value="RRM_1"/>
    <property type="match status" value="1"/>
</dbReference>
<protein>
    <submittedName>
        <fullName evidence="4">Eukaryotic translation initiation factor 3G1</fullName>
    </submittedName>
</protein>
<dbReference type="PANTHER" id="PTHR10352">
    <property type="entry name" value="EUKARYOTIC TRANSLATION INITIATION FACTOR 3 SUBUNIT G"/>
    <property type="match status" value="1"/>
</dbReference>
<evidence type="ECO:0000259" key="3">
    <source>
        <dbReference type="PROSITE" id="PS50102"/>
    </source>
</evidence>
<dbReference type="OMA" id="EENTIWF"/>
<dbReference type="PROSITE" id="PS50102">
    <property type="entry name" value="RRM"/>
    <property type="match status" value="1"/>
</dbReference>
<dbReference type="HOGENOM" id="CLU_012062_28_8_1"/>
<dbReference type="eggNOG" id="KOG0122">
    <property type="taxonomic scope" value="Eukaryota"/>
</dbReference>
<dbReference type="GO" id="GO:0003743">
    <property type="term" value="F:translation initiation factor activity"/>
    <property type="evidence" value="ECO:0007669"/>
    <property type="project" value="UniProtKB-KW"/>
</dbReference>
<sequence length="73" mass="8388">MTNLSEDTREPDLLELFYTFGPVTRVYVAMDNKTGTIRGFGFVNFVNTEDAQRAIDKLNGYGYDNLISKYFFS</sequence>
<evidence type="ECO:0000313" key="4">
    <source>
        <dbReference type="EMBL" id="EOY24555.1"/>
    </source>
</evidence>
<reference evidence="4 5" key="1">
    <citation type="journal article" date="2013" name="Genome Biol.">
        <title>The genome sequence of the most widely cultivated cacao type and its use to identify candidate genes regulating pod color.</title>
        <authorList>
            <person name="Motamayor J.C."/>
            <person name="Mockaitis K."/>
            <person name="Schmutz J."/>
            <person name="Haiminen N."/>
            <person name="Iii D.L."/>
            <person name="Cornejo O."/>
            <person name="Findley S.D."/>
            <person name="Zheng P."/>
            <person name="Utro F."/>
            <person name="Royaert S."/>
            <person name="Saski C."/>
            <person name="Jenkins J."/>
            <person name="Podicheti R."/>
            <person name="Zhao M."/>
            <person name="Scheffler B.E."/>
            <person name="Stack J.C."/>
            <person name="Feltus F.A."/>
            <person name="Mustiga G.M."/>
            <person name="Amores F."/>
            <person name="Phillips W."/>
            <person name="Marelli J.P."/>
            <person name="May G.D."/>
            <person name="Shapiro H."/>
            <person name="Ma J."/>
            <person name="Bustamante C.D."/>
            <person name="Schnell R.J."/>
            <person name="Main D."/>
            <person name="Gilbert D."/>
            <person name="Parida L."/>
            <person name="Kuhn D.N."/>
        </authorList>
    </citation>
    <scope>NUCLEOTIDE SEQUENCE [LARGE SCALE GENOMIC DNA]</scope>
    <source>
        <strain evidence="5">cv. Matina 1-6</strain>
    </source>
</reference>
<gene>
    <name evidence="4" type="ORF">TCM_016127</name>
</gene>
<dbReference type="STRING" id="3641.A0A061G3V5"/>
<dbReference type="InterPro" id="IPR012677">
    <property type="entry name" value="Nucleotide-bd_a/b_plait_sf"/>
</dbReference>
<dbReference type="EMBL" id="CM001881">
    <property type="protein sequence ID" value="EOY24555.1"/>
    <property type="molecule type" value="Genomic_DNA"/>
</dbReference>
<name>A0A061G3V5_THECC</name>
<evidence type="ECO:0000313" key="5">
    <source>
        <dbReference type="Proteomes" id="UP000026915"/>
    </source>
</evidence>
<dbReference type="InterPro" id="IPR034240">
    <property type="entry name" value="eIF3G_RRM"/>
</dbReference>
<evidence type="ECO:0000256" key="2">
    <source>
        <dbReference type="PROSITE-ProRule" id="PRU00176"/>
    </source>
</evidence>
<accession>A0A061G3V5</accession>
<keyword evidence="4" id="KW-0648">Protein biosynthesis</keyword>
<dbReference type="CDD" id="cd12408">
    <property type="entry name" value="RRM_eIF3G_like"/>
    <property type="match status" value="1"/>
</dbReference>
<dbReference type="Gene3D" id="3.30.70.330">
    <property type="match status" value="1"/>
</dbReference>
<dbReference type="Gramene" id="EOY24555">
    <property type="protein sequence ID" value="EOY24555"/>
    <property type="gene ID" value="TCM_016127"/>
</dbReference>
<dbReference type="Proteomes" id="UP000026915">
    <property type="component" value="Chromosome 3"/>
</dbReference>